<feature type="transmembrane region" description="Helical" evidence="1">
    <location>
        <begin position="133"/>
        <end position="158"/>
    </location>
</feature>
<sequence length="163" mass="18425">MFIAFSFVPMISAFLQECEAQKKAAGYCALTFAGLYAIVILLVYFAQTTAVRLDGLDEQAAKIIDYQKFGLFFSYDLLGYGLMALSTFFTGLTIQAKTKADKWLKWLLLIHGVFFISCFIIPMTGMFSPDMQGSYWIGVAVLEFWCAYFTPVGILSFLHFKRT</sequence>
<feature type="transmembrane region" description="Helical" evidence="1">
    <location>
        <begin position="77"/>
        <end position="94"/>
    </location>
</feature>
<proteinExistence type="predicted"/>
<comment type="caution">
    <text evidence="2">The sequence shown here is derived from an EMBL/GenBank/DDBJ whole genome shotgun (WGS) entry which is preliminary data.</text>
</comment>
<organism evidence="2">
    <name type="scientific">bioreactor metagenome</name>
    <dbReference type="NCBI Taxonomy" id="1076179"/>
    <lineage>
        <taxon>unclassified sequences</taxon>
        <taxon>metagenomes</taxon>
        <taxon>ecological metagenomes</taxon>
    </lineage>
</organism>
<feature type="transmembrane region" description="Helical" evidence="1">
    <location>
        <begin position="106"/>
        <end position="127"/>
    </location>
</feature>
<feature type="transmembrane region" description="Helical" evidence="1">
    <location>
        <begin position="24"/>
        <end position="46"/>
    </location>
</feature>
<protein>
    <submittedName>
        <fullName evidence="2">Uncharacterized protein</fullName>
    </submittedName>
</protein>
<evidence type="ECO:0000313" key="2">
    <source>
        <dbReference type="EMBL" id="MPM81514.1"/>
    </source>
</evidence>
<keyword evidence="1" id="KW-1133">Transmembrane helix</keyword>
<reference evidence="2" key="1">
    <citation type="submission" date="2019-08" db="EMBL/GenBank/DDBJ databases">
        <authorList>
            <person name="Kucharzyk K."/>
            <person name="Murdoch R.W."/>
            <person name="Higgins S."/>
            <person name="Loffler F."/>
        </authorList>
    </citation>
    <scope>NUCLEOTIDE SEQUENCE</scope>
</reference>
<accession>A0A645CX55</accession>
<keyword evidence="1" id="KW-0812">Transmembrane</keyword>
<gene>
    <name evidence="2" type="ORF">SDC9_128567</name>
</gene>
<keyword evidence="1" id="KW-0472">Membrane</keyword>
<dbReference type="AlphaFoldDB" id="A0A645CX55"/>
<evidence type="ECO:0000256" key="1">
    <source>
        <dbReference type="SAM" id="Phobius"/>
    </source>
</evidence>
<dbReference type="EMBL" id="VSSQ01030840">
    <property type="protein sequence ID" value="MPM81514.1"/>
    <property type="molecule type" value="Genomic_DNA"/>
</dbReference>
<name>A0A645CX55_9ZZZZ</name>